<dbReference type="PROSITE" id="PS50893">
    <property type="entry name" value="ABC_TRANSPORTER_2"/>
    <property type="match status" value="1"/>
</dbReference>
<gene>
    <name evidence="12" type="ORF">BGZ96_005261</name>
</gene>
<protein>
    <recommendedName>
        <fullName evidence="14">P-loop containing nucleoside triphosphate hydrolase protein</fullName>
    </recommendedName>
</protein>
<dbReference type="SUPFAM" id="SSF52540">
    <property type="entry name" value="P-loop containing nucleoside triphosphate hydrolases"/>
    <property type="match status" value="1"/>
</dbReference>
<name>A0ABQ7JHG3_9FUNG</name>
<feature type="domain" description="ABC transmembrane type-1" evidence="11">
    <location>
        <begin position="5"/>
        <end position="290"/>
    </location>
</feature>
<feature type="transmembrane region" description="Helical" evidence="9">
    <location>
        <begin position="139"/>
        <end position="160"/>
    </location>
</feature>
<dbReference type="Gene3D" id="3.40.50.300">
    <property type="entry name" value="P-loop containing nucleotide triphosphate hydrolases"/>
    <property type="match status" value="1"/>
</dbReference>
<sequence length="546" mass="60919">MLIPVLLSRVAIVLFSYTLPVLLKELLNYLEDHESKPVSYGITLALGMFTASLFASLLNTYNRYQMLILGVASRAALISMIYRKSLRLSAGSRNESSSGKIANHMSVDADQWWDAIVYLSMWIEIPLALILAVKMLYELLGWSMLAGVLAMLFIFPLQAWKARAFRTMQSERLKAIDERMRLTTEVLSSMKIVKLYGWSSTFLRRIFEIRNQELTYLRRIGVIWAFMSTIFISSALIISLVTFGVYALWSGPNFTPGTLTPQTVFVSMTLFAMLKGPISNLSDAITSTISVLVATRRIQQFLLKEEVDEADVVRTESLPRDPLDPVISVKNAYFSWVSPSNSQTQPSPDEPITVSAKNEKESDTSVPTLQSIQLTVQRSSLTAVVGRVGQGKSSLLSAMIGDMYKLKGQVELHGRVAYVPQQAWICNATLKENILFGNEYDEAKYRHVLFACGLEPDIAMLPGGDMTEIGERGINLSGGQKQRVSLARAAYDDADIYLLDDPLSAVDAHVDHHLWENLIGPSGLLKSKARVLVTHGTHHLREMDQI</sequence>
<feature type="transmembrane region" description="Helical" evidence="9">
    <location>
        <begin position="38"/>
        <end position="58"/>
    </location>
</feature>
<keyword evidence="3 9" id="KW-0812">Transmembrane</keyword>
<dbReference type="PANTHER" id="PTHR24223:SF415">
    <property type="entry name" value="FI20190P1"/>
    <property type="match status" value="1"/>
</dbReference>
<dbReference type="PROSITE" id="PS00211">
    <property type="entry name" value="ABC_TRANSPORTER_1"/>
    <property type="match status" value="1"/>
</dbReference>
<evidence type="ECO:0000256" key="9">
    <source>
        <dbReference type="SAM" id="Phobius"/>
    </source>
</evidence>
<dbReference type="Pfam" id="PF00005">
    <property type="entry name" value="ABC_tran"/>
    <property type="match status" value="1"/>
</dbReference>
<dbReference type="PANTHER" id="PTHR24223">
    <property type="entry name" value="ATP-BINDING CASSETTE SUB-FAMILY C"/>
    <property type="match status" value="1"/>
</dbReference>
<evidence type="ECO:0000259" key="10">
    <source>
        <dbReference type="PROSITE" id="PS50893"/>
    </source>
</evidence>
<dbReference type="Gene3D" id="1.20.1560.10">
    <property type="entry name" value="ABC transporter type 1, transmembrane domain"/>
    <property type="match status" value="1"/>
</dbReference>
<dbReference type="InterPro" id="IPR044746">
    <property type="entry name" value="ABCC_6TM_D1"/>
</dbReference>
<keyword evidence="13" id="KW-1185">Reference proteome</keyword>
<dbReference type="InterPro" id="IPR050173">
    <property type="entry name" value="ABC_transporter_C-like"/>
</dbReference>
<dbReference type="SUPFAM" id="SSF90123">
    <property type="entry name" value="ABC transporter transmembrane region"/>
    <property type="match status" value="1"/>
</dbReference>
<dbReference type="CDD" id="cd03250">
    <property type="entry name" value="ABCC_MRP_domain1"/>
    <property type="match status" value="1"/>
</dbReference>
<reference evidence="12 13" key="1">
    <citation type="journal article" date="2020" name="Fungal Divers.">
        <title>Resolving the Mortierellaceae phylogeny through synthesis of multi-gene phylogenetics and phylogenomics.</title>
        <authorList>
            <person name="Vandepol N."/>
            <person name="Liber J."/>
            <person name="Desiro A."/>
            <person name="Na H."/>
            <person name="Kennedy M."/>
            <person name="Barry K."/>
            <person name="Grigoriev I.V."/>
            <person name="Miller A.N."/>
            <person name="O'Donnell K."/>
            <person name="Stajich J.E."/>
            <person name="Bonito G."/>
        </authorList>
    </citation>
    <scope>NUCLEOTIDE SEQUENCE [LARGE SCALE GENOMIC DNA]</scope>
    <source>
        <strain evidence="12 13">AD045</strain>
    </source>
</reference>
<keyword evidence="2" id="KW-0813">Transport</keyword>
<keyword evidence="5" id="KW-0067">ATP-binding</keyword>
<evidence type="ECO:0000256" key="8">
    <source>
        <dbReference type="SAM" id="MobiDB-lite"/>
    </source>
</evidence>
<dbReference type="CDD" id="cd18579">
    <property type="entry name" value="ABC_6TM_ABCC_D1"/>
    <property type="match status" value="1"/>
</dbReference>
<dbReference type="InterPro" id="IPR011527">
    <property type="entry name" value="ABC1_TM_dom"/>
</dbReference>
<dbReference type="PROSITE" id="PS50929">
    <property type="entry name" value="ABC_TM1F"/>
    <property type="match status" value="1"/>
</dbReference>
<feature type="region of interest" description="Disordered" evidence="8">
    <location>
        <begin position="338"/>
        <end position="362"/>
    </location>
</feature>
<feature type="compositionally biased region" description="Polar residues" evidence="8">
    <location>
        <begin position="338"/>
        <end position="347"/>
    </location>
</feature>
<evidence type="ECO:0000256" key="6">
    <source>
        <dbReference type="ARBA" id="ARBA00022989"/>
    </source>
</evidence>
<evidence type="ECO:0000256" key="2">
    <source>
        <dbReference type="ARBA" id="ARBA00022448"/>
    </source>
</evidence>
<evidence type="ECO:0000256" key="5">
    <source>
        <dbReference type="ARBA" id="ARBA00022840"/>
    </source>
</evidence>
<evidence type="ECO:0008006" key="14">
    <source>
        <dbReference type="Google" id="ProtNLM"/>
    </source>
</evidence>
<dbReference type="InterPro" id="IPR027417">
    <property type="entry name" value="P-loop_NTPase"/>
</dbReference>
<dbReference type="InterPro" id="IPR003439">
    <property type="entry name" value="ABC_transporter-like_ATP-bd"/>
</dbReference>
<keyword evidence="4" id="KW-0547">Nucleotide-binding</keyword>
<evidence type="ECO:0000256" key="7">
    <source>
        <dbReference type="ARBA" id="ARBA00023136"/>
    </source>
</evidence>
<dbReference type="Pfam" id="PF00664">
    <property type="entry name" value="ABC_membrane"/>
    <property type="match status" value="1"/>
</dbReference>
<accession>A0ABQ7JHG3</accession>
<keyword evidence="6 9" id="KW-1133">Transmembrane helix</keyword>
<evidence type="ECO:0000259" key="11">
    <source>
        <dbReference type="PROSITE" id="PS50929"/>
    </source>
</evidence>
<evidence type="ECO:0000313" key="13">
    <source>
        <dbReference type="Proteomes" id="UP001194696"/>
    </source>
</evidence>
<feature type="non-terminal residue" evidence="12">
    <location>
        <position position="546"/>
    </location>
</feature>
<comment type="subcellular location">
    <subcellularLocation>
        <location evidence="1">Membrane</location>
        <topology evidence="1">Multi-pass membrane protein</topology>
    </subcellularLocation>
</comment>
<feature type="transmembrane region" description="Helical" evidence="9">
    <location>
        <begin position="6"/>
        <end position="26"/>
    </location>
</feature>
<comment type="caution">
    <text evidence="12">The sequence shown here is derived from an EMBL/GenBank/DDBJ whole genome shotgun (WGS) entry which is preliminary data.</text>
</comment>
<dbReference type="InterPro" id="IPR036640">
    <property type="entry name" value="ABC1_TM_sf"/>
</dbReference>
<proteinExistence type="predicted"/>
<feature type="transmembrane region" description="Helical" evidence="9">
    <location>
        <begin position="220"/>
        <end position="249"/>
    </location>
</feature>
<evidence type="ECO:0000313" key="12">
    <source>
        <dbReference type="EMBL" id="KAG0272579.1"/>
    </source>
</evidence>
<keyword evidence="7 9" id="KW-0472">Membrane</keyword>
<evidence type="ECO:0000256" key="3">
    <source>
        <dbReference type="ARBA" id="ARBA00022692"/>
    </source>
</evidence>
<organism evidence="12 13">
    <name type="scientific">Linnemannia gamsii</name>
    <dbReference type="NCBI Taxonomy" id="64522"/>
    <lineage>
        <taxon>Eukaryota</taxon>
        <taxon>Fungi</taxon>
        <taxon>Fungi incertae sedis</taxon>
        <taxon>Mucoromycota</taxon>
        <taxon>Mortierellomycotina</taxon>
        <taxon>Mortierellomycetes</taxon>
        <taxon>Mortierellales</taxon>
        <taxon>Mortierellaceae</taxon>
        <taxon>Linnemannia</taxon>
    </lineage>
</organism>
<evidence type="ECO:0000256" key="4">
    <source>
        <dbReference type="ARBA" id="ARBA00022741"/>
    </source>
</evidence>
<feature type="transmembrane region" description="Helical" evidence="9">
    <location>
        <begin position="115"/>
        <end position="133"/>
    </location>
</feature>
<feature type="domain" description="ABC transporter" evidence="10">
    <location>
        <begin position="354"/>
        <end position="546"/>
    </location>
</feature>
<evidence type="ECO:0000256" key="1">
    <source>
        <dbReference type="ARBA" id="ARBA00004141"/>
    </source>
</evidence>
<dbReference type="EMBL" id="JAAAIM010002458">
    <property type="protein sequence ID" value="KAG0272579.1"/>
    <property type="molecule type" value="Genomic_DNA"/>
</dbReference>
<dbReference type="InterPro" id="IPR017871">
    <property type="entry name" value="ABC_transporter-like_CS"/>
</dbReference>
<dbReference type="Proteomes" id="UP001194696">
    <property type="component" value="Unassembled WGS sequence"/>
</dbReference>